<reference evidence="2 3" key="1">
    <citation type="submission" date="2009-08" db="EMBL/GenBank/DDBJ databases">
        <title>The Genome Sequence of Spizellomyces punctatus strain DAOM BR117.</title>
        <authorList>
            <consortium name="The Broad Institute Genome Sequencing Platform"/>
            <person name="Russ C."/>
            <person name="Cuomo C."/>
            <person name="Shea T."/>
            <person name="Young S.K."/>
            <person name="Zeng Q."/>
            <person name="Koehrsen M."/>
            <person name="Haas B."/>
            <person name="Borodovsky M."/>
            <person name="Guigo R."/>
            <person name="Alvarado L."/>
            <person name="Berlin A."/>
            <person name="Bochicchio J."/>
            <person name="Borenstein D."/>
            <person name="Chapman S."/>
            <person name="Chen Z."/>
            <person name="Engels R."/>
            <person name="Freedman E."/>
            <person name="Gellesch M."/>
            <person name="Goldberg J."/>
            <person name="Griggs A."/>
            <person name="Gujja S."/>
            <person name="Heiman D."/>
            <person name="Hepburn T."/>
            <person name="Howarth C."/>
            <person name="Jen D."/>
            <person name="Larson L."/>
            <person name="Lewis B."/>
            <person name="Mehta T."/>
            <person name="Park D."/>
            <person name="Pearson M."/>
            <person name="Roberts A."/>
            <person name="Saif S."/>
            <person name="Shenoy N."/>
            <person name="Sisk P."/>
            <person name="Stolte C."/>
            <person name="Sykes S."/>
            <person name="Thomson T."/>
            <person name="Walk T."/>
            <person name="White J."/>
            <person name="Yandava C."/>
            <person name="Burger G."/>
            <person name="Gray M.W."/>
            <person name="Holland P.W.H."/>
            <person name="King N."/>
            <person name="Lang F.B.F."/>
            <person name="Roger A.J."/>
            <person name="Ruiz-Trillo I."/>
            <person name="Lander E."/>
            <person name="Nusbaum C."/>
        </authorList>
    </citation>
    <scope>NUCLEOTIDE SEQUENCE [LARGE SCALE GENOMIC DNA]</scope>
    <source>
        <strain evidence="2 3">DAOM BR117</strain>
    </source>
</reference>
<accession>A0A0L0HCQ1</accession>
<sequence length="240" mass="26905">MDHFDTWNTITSKGLPFEFVLDETDPKPTLTDSDDDHPSGSSQYFADCSDNEMDEPISPIFQPGETIQTSLPDIDTDSLPLGDATKMGDLLWPYGGYESLLQATFPFTLPEPYMDPNATLPPTLTSTDSCICPHCTAHTLDTSEFLTFDTQPLVIDDTIQSNMLLTAPINPATLIWNRPNPTKEKKDATKEEGSTKTMSVGIPQKRPYKDTTDMNDDQEWYTKKMTFENWRPIVATISFS</sequence>
<dbReference type="EMBL" id="KQ257459">
    <property type="protein sequence ID" value="KNC98751.1"/>
    <property type="molecule type" value="Genomic_DNA"/>
</dbReference>
<name>A0A0L0HCQ1_SPIPD</name>
<proteinExistence type="predicted"/>
<evidence type="ECO:0000313" key="3">
    <source>
        <dbReference type="Proteomes" id="UP000053201"/>
    </source>
</evidence>
<gene>
    <name evidence="2" type="ORF">SPPG_05733</name>
</gene>
<evidence type="ECO:0000256" key="1">
    <source>
        <dbReference type="SAM" id="MobiDB-lite"/>
    </source>
</evidence>
<evidence type="ECO:0000313" key="2">
    <source>
        <dbReference type="EMBL" id="KNC98751.1"/>
    </source>
</evidence>
<keyword evidence="3" id="KW-1185">Reference proteome</keyword>
<dbReference type="AlphaFoldDB" id="A0A0L0HCQ1"/>
<feature type="region of interest" description="Disordered" evidence="1">
    <location>
        <begin position="175"/>
        <end position="214"/>
    </location>
</feature>
<dbReference type="InParanoid" id="A0A0L0HCQ1"/>
<protein>
    <submittedName>
        <fullName evidence="2">Uncharacterized protein</fullName>
    </submittedName>
</protein>
<feature type="region of interest" description="Disordered" evidence="1">
    <location>
        <begin position="22"/>
        <end position="56"/>
    </location>
</feature>
<organism evidence="2 3">
    <name type="scientific">Spizellomyces punctatus (strain DAOM BR117)</name>
    <dbReference type="NCBI Taxonomy" id="645134"/>
    <lineage>
        <taxon>Eukaryota</taxon>
        <taxon>Fungi</taxon>
        <taxon>Fungi incertae sedis</taxon>
        <taxon>Chytridiomycota</taxon>
        <taxon>Chytridiomycota incertae sedis</taxon>
        <taxon>Chytridiomycetes</taxon>
        <taxon>Spizellomycetales</taxon>
        <taxon>Spizellomycetaceae</taxon>
        <taxon>Spizellomyces</taxon>
    </lineage>
</organism>
<feature type="compositionally biased region" description="Basic and acidic residues" evidence="1">
    <location>
        <begin position="181"/>
        <end position="194"/>
    </location>
</feature>
<dbReference type="GeneID" id="27689088"/>
<dbReference type="VEuPathDB" id="FungiDB:SPPG_05733"/>
<dbReference type="Proteomes" id="UP000053201">
    <property type="component" value="Unassembled WGS sequence"/>
</dbReference>
<dbReference type="RefSeq" id="XP_016606791.1">
    <property type="nucleotide sequence ID" value="XM_016753942.1"/>
</dbReference>